<sequence length="200" mass="18956">MSNGDRGKLQGTNKSSNNKPSTSSSGSAPGQDTGSSSNAVVGGTASGNATSVNDTKLPTNGGGGGGGFSGGGGATSGGGAIPGEGGGGGVGGGGAGGGSGIGGGGEGGDTLEEPCDQISFRTTLANPNTAALSSVSPRDILTVKSNGTQPIVENDRGQICGVISRKPARLVQCIKQGYRFIAVVISVDGGACEVRVQSAA</sequence>
<name>A0A2M9BNA7_9BACT</name>
<keyword evidence="3" id="KW-1185">Reference proteome</keyword>
<evidence type="ECO:0000313" key="2">
    <source>
        <dbReference type="EMBL" id="PJJ59406.1"/>
    </source>
</evidence>
<dbReference type="Proteomes" id="UP000228535">
    <property type="component" value="Unassembled WGS sequence"/>
</dbReference>
<reference evidence="2 3" key="1">
    <citation type="submission" date="2017-11" db="EMBL/GenBank/DDBJ databases">
        <title>Genomic Encyclopedia of Archaeal and Bacterial Type Strains, Phase II (KMG-II): From Individual Species to Whole Genera.</title>
        <authorList>
            <person name="Goeker M."/>
        </authorList>
    </citation>
    <scope>NUCLEOTIDE SEQUENCE [LARGE SCALE GENOMIC DNA]</scope>
    <source>
        <strain evidence="2 3">DSM 11115</strain>
    </source>
</reference>
<evidence type="ECO:0000256" key="1">
    <source>
        <dbReference type="SAM" id="MobiDB-lite"/>
    </source>
</evidence>
<comment type="caution">
    <text evidence="2">The sequence shown here is derived from an EMBL/GenBank/DDBJ whole genome shotgun (WGS) entry which is preliminary data.</text>
</comment>
<organism evidence="2 3">
    <name type="scientific">Hymenobacter chitinivorans DSM 11115</name>
    <dbReference type="NCBI Taxonomy" id="1121954"/>
    <lineage>
        <taxon>Bacteria</taxon>
        <taxon>Pseudomonadati</taxon>
        <taxon>Bacteroidota</taxon>
        <taxon>Cytophagia</taxon>
        <taxon>Cytophagales</taxon>
        <taxon>Hymenobacteraceae</taxon>
        <taxon>Hymenobacter</taxon>
    </lineage>
</organism>
<dbReference type="EMBL" id="PGFA01000001">
    <property type="protein sequence ID" value="PJJ59406.1"/>
    <property type="molecule type" value="Genomic_DNA"/>
</dbReference>
<protein>
    <submittedName>
        <fullName evidence="2">Uncharacterized protein</fullName>
    </submittedName>
</protein>
<dbReference type="AlphaFoldDB" id="A0A2M9BNA7"/>
<feature type="compositionally biased region" description="Low complexity" evidence="1">
    <location>
        <begin position="11"/>
        <end position="30"/>
    </location>
</feature>
<proteinExistence type="predicted"/>
<feature type="compositionally biased region" description="Gly residues" evidence="1">
    <location>
        <begin position="60"/>
        <end position="108"/>
    </location>
</feature>
<accession>A0A2M9BNA7</accession>
<feature type="compositionally biased region" description="Polar residues" evidence="1">
    <location>
        <begin position="46"/>
        <end position="58"/>
    </location>
</feature>
<feature type="region of interest" description="Disordered" evidence="1">
    <location>
        <begin position="1"/>
        <end position="113"/>
    </location>
</feature>
<gene>
    <name evidence="2" type="ORF">CLV45_0823</name>
</gene>
<evidence type="ECO:0000313" key="3">
    <source>
        <dbReference type="Proteomes" id="UP000228535"/>
    </source>
</evidence>